<keyword evidence="7 9" id="KW-0472">Membrane</keyword>
<dbReference type="Proteomes" id="UP000678679">
    <property type="component" value="Chromosome 1"/>
</dbReference>
<evidence type="ECO:0000256" key="8">
    <source>
        <dbReference type="ARBA" id="ARBA00038436"/>
    </source>
</evidence>
<feature type="domain" description="Tripartite ATP-independent periplasmic transporters DctQ component" evidence="10">
    <location>
        <begin position="26"/>
        <end position="157"/>
    </location>
</feature>
<evidence type="ECO:0000256" key="6">
    <source>
        <dbReference type="ARBA" id="ARBA00022989"/>
    </source>
</evidence>
<protein>
    <submittedName>
        <fullName evidence="11">TRAP transporter small permease subunit</fullName>
    </submittedName>
</protein>
<keyword evidence="6 9" id="KW-1133">Transmembrane helix</keyword>
<keyword evidence="12" id="KW-1185">Reference proteome</keyword>
<feature type="transmembrane region" description="Helical" evidence="9">
    <location>
        <begin position="21"/>
        <end position="40"/>
    </location>
</feature>
<evidence type="ECO:0000256" key="2">
    <source>
        <dbReference type="ARBA" id="ARBA00022448"/>
    </source>
</evidence>
<dbReference type="KEGG" id="fya:KMW28_08660"/>
<evidence type="ECO:0000256" key="3">
    <source>
        <dbReference type="ARBA" id="ARBA00022475"/>
    </source>
</evidence>
<keyword evidence="3" id="KW-1003">Cell membrane</keyword>
<keyword evidence="5 9" id="KW-0812">Transmembrane</keyword>
<dbReference type="GO" id="GO:0005886">
    <property type="term" value="C:plasma membrane"/>
    <property type="evidence" value="ECO:0007669"/>
    <property type="project" value="UniProtKB-SubCell"/>
</dbReference>
<dbReference type="PANTHER" id="PTHR35011">
    <property type="entry name" value="2,3-DIKETO-L-GULONATE TRAP TRANSPORTER SMALL PERMEASE PROTEIN YIAM"/>
    <property type="match status" value="1"/>
</dbReference>
<organism evidence="11 12">
    <name type="scientific">Flammeovirga yaeyamensis</name>
    <dbReference type="NCBI Taxonomy" id="367791"/>
    <lineage>
        <taxon>Bacteria</taxon>
        <taxon>Pseudomonadati</taxon>
        <taxon>Bacteroidota</taxon>
        <taxon>Cytophagia</taxon>
        <taxon>Cytophagales</taxon>
        <taxon>Flammeovirgaceae</taxon>
        <taxon>Flammeovirga</taxon>
    </lineage>
</organism>
<evidence type="ECO:0000256" key="9">
    <source>
        <dbReference type="SAM" id="Phobius"/>
    </source>
</evidence>
<feature type="transmembrane region" description="Helical" evidence="9">
    <location>
        <begin position="89"/>
        <end position="114"/>
    </location>
</feature>
<dbReference type="EMBL" id="CP076132">
    <property type="protein sequence ID" value="QWG03638.1"/>
    <property type="molecule type" value="Genomic_DNA"/>
</dbReference>
<dbReference type="PANTHER" id="PTHR35011:SF4">
    <property type="entry name" value="SLL1102 PROTEIN"/>
    <property type="match status" value="1"/>
</dbReference>
<comment type="similarity">
    <text evidence="8">Belongs to the TRAP transporter small permease family.</text>
</comment>
<proteinExistence type="inferred from homology"/>
<evidence type="ECO:0000259" key="10">
    <source>
        <dbReference type="Pfam" id="PF04290"/>
    </source>
</evidence>
<evidence type="ECO:0000313" key="11">
    <source>
        <dbReference type="EMBL" id="QWG03638.1"/>
    </source>
</evidence>
<dbReference type="InterPro" id="IPR007387">
    <property type="entry name" value="TRAP_DctQ"/>
</dbReference>
<evidence type="ECO:0000256" key="1">
    <source>
        <dbReference type="ARBA" id="ARBA00004429"/>
    </source>
</evidence>
<sequence length="168" mass="19305">MDKLIRWINLLNKTIGKGISLFTILLILIVCVDVALRYFFNFSTAGITELEWHIFGCIFLLNAPNTLLMNKHVRVDALYQKFSDRNKRWVDIFGILFFLIPFCLFVIHASIPYVYNSWVIMEKSTDAGGLHFRFIIKAIIPISMSLLLLQGVSLMLSKLFELKGTPTS</sequence>
<comment type="subcellular location">
    <subcellularLocation>
        <location evidence="1">Cell inner membrane</location>
        <topology evidence="1">Multi-pass membrane protein</topology>
    </subcellularLocation>
</comment>
<feature type="transmembrane region" description="Helical" evidence="9">
    <location>
        <begin position="134"/>
        <end position="156"/>
    </location>
</feature>
<evidence type="ECO:0000313" key="12">
    <source>
        <dbReference type="Proteomes" id="UP000678679"/>
    </source>
</evidence>
<feature type="transmembrane region" description="Helical" evidence="9">
    <location>
        <begin position="52"/>
        <end position="68"/>
    </location>
</feature>
<evidence type="ECO:0000256" key="7">
    <source>
        <dbReference type="ARBA" id="ARBA00023136"/>
    </source>
</evidence>
<keyword evidence="4" id="KW-0997">Cell inner membrane</keyword>
<dbReference type="InterPro" id="IPR055348">
    <property type="entry name" value="DctQ"/>
</dbReference>
<dbReference type="AlphaFoldDB" id="A0AAX1ND91"/>
<evidence type="ECO:0000256" key="4">
    <source>
        <dbReference type="ARBA" id="ARBA00022519"/>
    </source>
</evidence>
<accession>A0AAX1ND91</accession>
<keyword evidence="2" id="KW-0813">Transport</keyword>
<dbReference type="RefSeq" id="WP_169664569.1">
    <property type="nucleotide sequence ID" value="NZ_CP076132.1"/>
</dbReference>
<gene>
    <name evidence="11" type="ORF">KMW28_08660</name>
</gene>
<dbReference type="Pfam" id="PF04290">
    <property type="entry name" value="DctQ"/>
    <property type="match status" value="1"/>
</dbReference>
<name>A0AAX1ND91_9BACT</name>
<evidence type="ECO:0000256" key="5">
    <source>
        <dbReference type="ARBA" id="ARBA00022692"/>
    </source>
</evidence>
<reference evidence="11 12" key="1">
    <citation type="submission" date="2021-05" db="EMBL/GenBank/DDBJ databases">
        <title>Comparative genomic studies on the polysaccharide-degrading batcterial strains of the Flammeovirga genus.</title>
        <authorList>
            <person name="Zewei F."/>
            <person name="Zheng Z."/>
            <person name="Yu L."/>
            <person name="Ruyue G."/>
            <person name="Yanhong M."/>
            <person name="Yuanyuan C."/>
            <person name="Jingyan G."/>
            <person name="Wenjun H."/>
        </authorList>
    </citation>
    <scope>NUCLEOTIDE SEQUENCE [LARGE SCALE GENOMIC DNA]</scope>
    <source>
        <strain evidence="11 12">NBRC:100898</strain>
    </source>
</reference>